<evidence type="ECO:0000313" key="5">
    <source>
        <dbReference type="EMBL" id="TNC28506.1"/>
    </source>
</evidence>
<evidence type="ECO:0000256" key="1">
    <source>
        <dbReference type="ARBA" id="ARBA00023015"/>
    </source>
</evidence>
<dbReference type="SUPFAM" id="SSF46689">
    <property type="entry name" value="Homeodomain-like"/>
    <property type="match status" value="1"/>
</dbReference>
<feature type="domain" description="HTH araC/xylS-type" evidence="4">
    <location>
        <begin position="223"/>
        <end position="324"/>
    </location>
</feature>
<dbReference type="OrthoDB" id="5464689at2"/>
<dbReference type="Gene3D" id="1.10.10.60">
    <property type="entry name" value="Homeodomain-like"/>
    <property type="match status" value="1"/>
</dbReference>
<dbReference type="PROSITE" id="PS00041">
    <property type="entry name" value="HTH_ARAC_FAMILY_1"/>
    <property type="match status" value="1"/>
</dbReference>
<dbReference type="EMBL" id="VDFW01000003">
    <property type="protein sequence ID" value="TNC28506.1"/>
    <property type="molecule type" value="Genomic_DNA"/>
</dbReference>
<dbReference type="InterPro" id="IPR018060">
    <property type="entry name" value="HTH_AraC"/>
</dbReference>
<reference evidence="5 6" key="1">
    <citation type="submission" date="2019-06" db="EMBL/GenBank/DDBJ databases">
        <title>Amycolatopsis alkalitolerans sp. nov., isolated from Gastrodia elata Blume.</title>
        <authorList>
            <person name="Narsing Rao M.P."/>
            <person name="Li W.J."/>
        </authorList>
    </citation>
    <scope>NUCLEOTIDE SEQUENCE [LARGE SCALE GENOMIC DNA]</scope>
    <source>
        <strain evidence="5 6">SYSUP0005</strain>
    </source>
</reference>
<dbReference type="Proteomes" id="UP000305546">
    <property type="component" value="Unassembled WGS sequence"/>
</dbReference>
<dbReference type="AlphaFoldDB" id="A0A5C4M7L2"/>
<evidence type="ECO:0000313" key="6">
    <source>
        <dbReference type="Proteomes" id="UP000305546"/>
    </source>
</evidence>
<keyword evidence="2" id="KW-0238">DNA-binding</keyword>
<dbReference type="RefSeq" id="WP_139095284.1">
    <property type="nucleotide sequence ID" value="NZ_VDFW01000003.1"/>
</dbReference>
<keyword evidence="6" id="KW-1185">Reference proteome</keyword>
<dbReference type="PROSITE" id="PS01124">
    <property type="entry name" value="HTH_ARAC_FAMILY_2"/>
    <property type="match status" value="1"/>
</dbReference>
<evidence type="ECO:0000256" key="2">
    <source>
        <dbReference type="ARBA" id="ARBA00023125"/>
    </source>
</evidence>
<proteinExistence type="predicted"/>
<dbReference type="InterPro" id="IPR018062">
    <property type="entry name" value="HTH_AraC-typ_CS"/>
</dbReference>
<keyword evidence="1" id="KW-0805">Transcription regulation</keyword>
<dbReference type="SMART" id="SM00342">
    <property type="entry name" value="HTH_ARAC"/>
    <property type="match status" value="1"/>
</dbReference>
<keyword evidence="3" id="KW-0804">Transcription</keyword>
<dbReference type="PANTHER" id="PTHR46796">
    <property type="entry name" value="HTH-TYPE TRANSCRIPTIONAL ACTIVATOR RHAS-RELATED"/>
    <property type="match status" value="1"/>
</dbReference>
<protein>
    <submittedName>
        <fullName evidence="5">AraC family transcriptional regulator</fullName>
    </submittedName>
</protein>
<evidence type="ECO:0000256" key="3">
    <source>
        <dbReference type="ARBA" id="ARBA00023163"/>
    </source>
</evidence>
<dbReference type="InterPro" id="IPR009057">
    <property type="entry name" value="Homeodomain-like_sf"/>
</dbReference>
<accession>A0A5C4M7L2</accession>
<dbReference type="Pfam" id="PF14525">
    <property type="entry name" value="AraC_binding_2"/>
    <property type="match status" value="1"/>
</dbReference>
<name>A0A5C4M7L2_9PSEU</name>
<evidence type="ECO:0000259" key="4">
    <source>
        <dbReference type="PROSITE" id="PS01124"/>
    </source>
</evidence>
<gene>
    <name evidence="5" type="ORF">FG385_04320</name>
</gene>
<dbReference type="Pfam" id="PF12833">
    <property type="entry name" value="HTH_18"/>
    <property type="match status" value="1"/>
</dbReference>
<dbReference type="GO" id="GO:0043565">
    <property type="term" value="F:sequence-specific DNA binding"/>
    <property type="evidence" value="ECO:0007669"/>
    <property type="project" value="InterPro"/>
</dbReference>
<sequence length="330" mass="36737">MTPLPLERCKLFESRNLDETRDHVAKIFCPHKLDLLGPNAELHARMHCHRIRNIAIAYVAYGWDTRVDPGELGSFFAVMLPAAGTGTYQSSFEHVQTGAEMIAVASPTEPVQMRLSKDCGNIVVRIERAAVEARLSEMLNGPLRRPIRFQLGMDVTTGYARSWVQSLKASIADLGNPDSLLTHPLAMEQFEQALIVGLLLAQPHNYTRMLNGDHRPVPSRLLGVTVDLLEGHPEWAHTSASLARQAGVSVRALQKAFREQLDSSPSEYLRGVRLQRVHDELCAAQCDTTTVGEITSRWGIVHHGRFAAVYRARFGESPKQTLGRQHARRG</sequence>
<dbReference type="PANTHER" id="PTHR46796:SF12">
    <property type="entry name" value="HTH-TYPE DNA-BINDING TRANSCRIPTIONAL ACTIVATOR EUTR"/>
    <property type="match status" value="1"/>
</dbReference>
<dbReference type="InterPro" id="IPR050204">
    <property type="entry name" value="AraC_XylS_family_regulators"/>
</dbReference>
<dbReference type="GO" id="GO:0003700">
    <property type="term" value="F:DNA-binding transcription factor activity"/>
    <property type="evidence" value="ECO:0007669"/>
    <property type="project" value="InterPro"/>
</dbReference>
<dbReference type="InterPro" id="IPR035418">
    <property type="entry name" value="AraC-bd_2"/>
</dbReference>
<organism evidence="5 6">
    <name type="scientific">Amycolatopsis alkalitolerans</name>
    <dbReference type="NCBI Taxonomy" id="2547244"/>
    <lineage>
        <taxon>Bacteria</taxon>
        <taxon>Bacillati</taxon>
        <taxon>Actinomycetota</taxon>
        <taxon>Actinomycetes</taxon>
        <taxon>Pseudonocardiales</taxon>
        <taxon>Pseudonocardiaceae</taxon>
        <taxon>Amycolatopsis</taxon>
    </lineage>
</organism>
<comment type="caution">
    <text evidence="5">The sequence shown here is derived from an EMBL/GenBank/DDBJ whole genome shotgun (WGS) entry which is preliminary data.</text>
</comment>